<dbReference type="EMBL" id="BQNB010012066">
    <property type="protein sequence ID" value="GJS98733.1"/>
    <property type="molecule type" value="Genomic_DNA"/>
</dbReference>
<keyword evidence="2" id="KW-1185">Reference proteome</keyword>
<proteinExistence type="predicted"/>
<accession>A0ABQ5ACL8</accession>
<reference evidence="1" key="2">
    <citation type="submission" date="2022-01" db="EMBL/GenBank/DDBJ databases">
        <authorList>
            <person name="Yamashiro T."/>
            <person name="Shiraishi A."/>
            <person name="Satake H."/>
            <person name="Nakayama K."/>
        </authorList>
    </citation>
    <scope>NUCLEOTIDE SEQUENCE</scope>
</reference>
<name>A0ABQ5ACL8_9ASTR</name>
<comment type="caution">
    <text evidence="1">The sequence shown here is derived from an EMBL/GenBank/DDBJ whole genome shotgun (WGS) entry which is preliminary data.</text>
</comment>
<dbReference type="Proteomes" id="UP001151760">
    <property type="component" value="Unassembled WGS sequence"/>
</dbReference>
<organism evidence="1 2">
    <name type="scientific">Tanacetum coccineum</name>
    <dbReference type="NCBI Taxonomy" id="301880"/>
    <lineage>
        <taxon>Eukaryota</taxon>
        <taxon>Viridiplantae</taxon>
        <taxon>Streptophyta</taxon>
        <taxon>Embryophyta</taxon>
        <taxon>Tracheophyta</taxon>
        <taxon>Spermatophyta</taxon>
        <taxon>Magnoliopsida</taxon>
        <taxon>eudicotyledons</taxon>
        <taxon>Gunneridae</taxon>
        <taxon>Pentapetalae</taxon>
        <taxon>asterids</taxon>
        <taxon>campanulids</taxon>
        <taxon>Asterales</taxon>
        <taxon>Asteraceae</taxon>
        <taxon>Asteroideae</taxon>
        <taxon>Anthemideae</taxon>
        <taxon>Anthemidinae</taxon>
        <taxon>Tanacetum</taxon>
    </lineage>
</organism>
<gene>
    <name evidence="1" type="ORF">Tco_0819903</name>
</gene>
<evidence type="ECO:0000313" key="2">
    <source>
        <dbReference type="Proteomes" id="UP001151760"/>
    </source>
</evidence>
<protein>
    <submittedName>
        <fullName evidence="1">Uncharacterized protein</fullName>
    </submittedName>
</protein>
<sequence>MSRKHLDHQSGKQHSVGLLSEWLNHLEFLDLLKMPTIPHPIPDQICFLGLEDVLSWLLVEGKHDAITVDINVIALFRQAIGSPPGRNDITAIGFGMHVGIVVDDEVLHKLESMVKKNELFEELMIVVVDTEQNLSEFYS</sequence>
<evidence type="ECO:0000313" key="1">
    <source>
        <dbReference type="EMBL" id="GJS98733.1"/>
    </source>
</evidence>
<reference evidence="1" key="1">
    <citation type="journal article" date="2022" name="Int. J. Mol. Sci.">
        <title>Draft Genome of Tanacetum Coccineum: Genomic Comparison of Closely Related Tanacetum-Family Plants.</title>
        <authorList>
            <person name="Yamashiro T."/>
            <person name="Shiraishi A."/>
            <person name="Nakayama K."/>
            <person name="Satake H."/>
        </authorList>
    </citation>
    <scope>NUCLEOTIDE SEQUENCE</scope>
</reference>